<protein>
    <submittedName>
        <fullName evidence="4">Outer membrane receptor proteins, mostly Fe transport</fullName>
    </submittedName>
</protein>
<feature type="signal peptide" evidence="2">
    <location>
        <begin position="1"/>
        <end position="17"/>
    </location>
</feature>
<feature type="compositionally biased region" description="Basic and acidic residues" evidence="1">
    <location>
        <begin position="732"/>
        <end position="747"/>
    </location>
</feature>
<evidence type="ECO:0000256" key="2">
    <source>
        <dbReference type="SAM" id="SignalP"/>
    </source>
</evidence>
<dbReference type="EMBL" id="FXTN01000001">
    <property type="protein sequence ID" value="SMO38953.1"/>
    <property type="molecule type" value="Genomic_DNA"/>
</dbReference>
<gene>
    <name evidence="4" type="ORF">SAMN06265348_101503</name>
</gene>
<dbReference type="Gene3D" id="2.170.130.10">
    <property type="entry name" value="TonB-dependent receptor, plug domain"/>
    <property type="match status" value="1"/>
</dbReference>
<keyword evidence="2" id="KW-0732">Signal</keyword>
<keyword evidence="5" id="KW-1185">Reference proteome</keyword>
<feature type="domain" description="Outer membrane protein beta-barrel" evidence="3">
    <location>
        <begin position="307"/>
        <end position="691"/>
    </location>
</feature>
<keyword evidence="4" id="KW-0675">Receptor</keyword>
<dbReference type="AlphaFoldDB" id="A0A521AVS9"/>
<evidence type="ECO:0000313" key="5">
    <source>
        <dbReference type="Proteomes" id="UP000320300"/>
    </source>
</evidence>
<dbReference type="Proteomes" id="UP000320300">
    <property type="component" value="Unassembled WGS sequence"/>
</dbReference>
<dbReference type="PANTHER" id="PTHR40980:SF4">
    <property type="entry name" value="TONB-DEPENDENT RECEPTOR-LIKE BETA-BARREL DOMAIN-CONTAINING PROTEIN"/>
    <property type="match status" value="1"/>
</dbReference>
<evidence type="ECO:0000256" key="1">
    <source>
        <dbReference type="SAM" id="MobiDB-lite"/>
    </source>
</evidence>
<dbReference type="OrthoDB" id="905812at2"/>
<dbReference type="RefSeq" id="WP_142526586.1">
    <property type="nucleotide sequence ID" value="NZ_CBCSJO010000002.1"/>
</dbReference>
<sequence>MRTIFICLILTCFLQYAAAQVTDTVSRRDSLPPARQLGEVIVRGNKPLFQQQAGGLVVNVQSSLLSKGSSVLQVLERSPGVVIDPRNNTIALNGKTGVTVMLDGRLIRLSVAQVVALLSNMNADNIDKIELLSTPPANYDADGNAGLIKIVTRKNKQQGTSGSFNINGGYGKGEKAGVNMSLNHNGRKMNWYGSYAFTHEKTFGEMLAEGTENVLAVGGQTTFSYLGTSKPVSNYHNAIAGFETVLSPSLTIGGNINYTNSLNYSHHLNRGFYRMKPDSVLLFNSVIEGSGSSQVTTGSVNIEKVISKGEKIGLQLDYIYYQNHSNTAVQSSFIDNYGNPAGTTDSLYAPVQRNFADTKINVKVAKLDYAKALGDRWKLESGAKGTFTTNKGVSGIENLVGNHWLNALPASGNLQVRETIAAAYVSLSFQPDSVTSLLAGARYEYSNNRAENQMNHIITFKRSLSKLFPNIFLSRKLDAISELQLSYTRRISRPTYNDLASYITYNDPVSVFSGNPALKPVLTSNLKFGYTYRSYSFSVLASRDEDPIVQGQVVSGPSKQLVYIAPQNLLWQNNLVFQANVPFSVSRWWQMSYSLTAGWRKFKLDYTPAPVQKAYSNYTVSYNQSFTLPRLYALELSGYYNSLAYYGTQEIRGLGSLNIGIKKELRDNKGSFQLSVSDVLSSLSYRSYIGTLTRDAFDSDVRLRYSSETSKFPVFRLVYSRSFGSNGVNQQRRSEGGAKDERQRIGN</sequence>
<organism evidence="4 5">
    <name type="scientific">Pedobacter westerhofensis</name>
    <dbReference type="NCBI Taxonomy" id="425512"/>
    <lineage>
        <taxon>Bacteria</taxon>
        <taxon>Pseudomonadati</taxon>
        <taxon>Bacteroidota</taxon>
        <taxon>Sphingobacteriia</taxon>
        <taxon>Sphingobacteriales</taxon>
        <taxon>Sphingobacteriaceae</taxon>
        <taxon>Pedobacter</taxon>
    </lineage>
</organism>
<proteinExistence type="predicted"/>
<evidence type="ECO:0000259" key="3">
    <source>
        <dbReference type="Pfam" id="PF14905"/>
    </source>
</evidence>
<dbReference type="SUPFAM" id="SSF56935">
    <property type="entry name" value="Porins"/>
    <property type="match status" value="1"/>
</dbReference>
<evidence type="ECO:0000313" key="4">
    <source>
        <dbReference type="EMBL" id="SMO38953.1"/>
    </source>
</evidence>
<dbReference type="Pfam" id="PF14905">
    <property type="entry name" value="OMP_b-brl_3"/>
    <property type="match status" value="1"/>
</dbReference>
<reference evidence="4 5" key="1">
    <citation type="submission" date="2017-05" db="EMBL/GenBank/DDBJ databases">
        <authorList>
            <person name="Varghese N."/>
            <person name="Submissions S."/>
        </authorList>
    </citation>
    <scope>NUCLEOTIDE SEQUENCE [LARGE SCALE GENOMIC DNA]</scope>
    <source>
        <strain evidence="4 5">DSM 19036</strain>
    </source>
</reference>
<accession>A0A521AVS9</accession>
<feature type="region of interest" description="Disordered" evidence="1">
    <location>
        <begin position="726"/>
        <end position="747"/>
    </location>
</feature>
<dbReference type="InterPro" id="IPR041700">
    <property type="entry name" value="OMP_b-brl_3"/>
</dbReference>
<dbReference type="PANTHER" id="PTHR40980">
    <property type="entry name" value="PLUG DOMAIN-CONTAINING PROTEIN"/>
    <property type="match status" value="1"/>
</dbReference>
<dbReference type="InterPro" id="IPR037066">
    <property type="entry name" value="Plug_dom_sf"/>
</dbReference>
<name>A0A521AVS9_9SPHI</name>
<feature type="chain" id="PRO_5022050179" evidence="2">
    <location>
        <begin position="18"/>
        <end position="747"/>
    </location>
</feature>